<evidence type="ECO:0000313" key="1">
    <source>
        <dbReference type="EMBL" id="KKL76133.1"/>
    </source>
</evidence>
<organism evidence="1">
    <name type="scientific">marine sediment metagenome</name>
    <dbReference type="NCBI Taxonomy" id="412755"/>
    <lineage>
        <taxon>unclassified sequences</taxon>
        <taxon>metagenomes</taxon>
        <taxon>ecological metagenomes</taxon>
    </lineage>
</organism>
<proteinExistence type="predicted"/>
<comment type="caution">
    <text evidence="1">The sequence shown here is derived from an EMBL/GenBank/DDBJ whole genome shotgun (WGS) entry which is preliminary data.</text>
</comment>
<gene>
    <name evidence="1" type="ORF">LCGC14_2047940</name>
</gene>
<accession>A0A0F9EPS8</accession>
<dbReference type="EMBL" id="LAZR01024146">
    <property type="protein sequence ID" value="KKL76133.1"/>
    <property type="molecule type" value="Genomic_DNA"/>
</dbReference>
<sequence length="170" mass="19337">MMRAEKPPRAVIEERAREGYRRKFPEGRPSGAPAANGRPALRLLGADQLQIPYRGRVYDLGHVSFEDGIRLVEARAAIVAIGDGDDPTPENISAYGRAMRVVVSMAPRYMVPVGRIRRLFWRLRLRRNPFRKATESEVGHLLGFFLTCRMRSRVQYPTPTITAQEYARIS</sequence>
<protein>
    <submittedName>
        <fullName evidence="1">Uncharacterized protein</fullName>
    </submittedName>
</protein>
<dbReference type="AlphaFoldDB" id="A0A0F9EPS8"/>
<name>A0A0F9EPS8_9ZZZZ</name>
<reference evidence="1" key="1">
    <citation type="journal article" date="2015" name="Nature">
        <title>Complex archaea that bridge the gap between prokaryotes and eukaryotes.</title>
        <authorList>
            <person name="Spang A."/>
            <person name="Saw J.H."/>
            <person name="Jorgensen S.L."/>
            <person name="Zaremba-Niedzwiedzka K."/>
            <person name="Martijn J."/>
            <person name="Lind A.E."/>
            <person name="van Eijk R."/>
            <person name="Schleper C."/>
            <person name="Guy L."/>
            <person name="Ettema T.J."/>
        </authorList>
    </citation>
    <scope>NUCLEOTIDE SEQUENCE</scope>
</reference>